<dbReference type="SUPFAM" id="SSF56112">
    <property type="entry name" value="Protein kinase-like (PK-like)"/>
    <property type="match status" value="1"/>
</dbReference>
<dbReference type="InterPro" id="IPR050117">
    <property type="entry name" value="MAPK"/>
</dbReference>
<evidence type="ECO:0000313" key="7">
    <source>
        <dbReference type="EMBL" id="GJN14536.1"/>
    </source>
</evidence>
<feature type="transmembrane region" description="Helical" evidence="5">
    <location>
        <begin position="413"/>
        <end position="431"/>
    </location>
</feature>
<dbReference type="PANTHER" id="PTHR24055">
    <property type="entry name" value="MITOGEN-ACTIVATED PROTEIN KINASE"/>
    <property type="match status" value="1"/>
</dbReference>
<dbReference type="InterPro" id="IPR000719">
    <property type="entry name" value="Prot_kinase_dom"/>
</dbReference>
<dbReference type="Proteomes" id="UP001054889">
    <property type="component" value="Unassembled WGS sequence"/>
</dbReference>
<evidence type="ECO:0000256" key="3">
    <source>
        <dbReference type="PROSITE-ProRule" id="PRU10141"/>
    </source>
</evidence>
<evidence type="ECO:0000313" key="8">
    <source>
        <dbReference type="Proteomes" id="UP001054889"/>
    </source>
</evidence>
<dbReference type="Gene3D" id="1.10.510.10">
    <property type="entry name" value="Transferase(Phosphotransferase) domain 1"/>
    <property type="match status" value="1"/>
</dbReference>
<dbReference type="SMART" id="SM00220">
    <property type="entry name" value="S_TKc"/>
    <property type="match status" value="1"/>
</dbReference>
<reference evidence="7" key="2">
    <citation type="submission" date="2021-12" db="EMBL/GenBank/DDBJ databases">
        <title>Resequencing data analysis of finger millet.</title>
        <authorList>
            <person name="Hatakeyama M."/>
            <person name="Aluri S."/>
            <person name="Balachadran M.T."/>
            <person name="Sivarajan S.R."/>
            <person name="Poveda L."/>
            <person name="Shimizu-Inatsugi R."/>
            <person name="Schlapbach R."/>
            <person name="Sreeman S.M."/>
            <person name="Shimizu K.K."/>
        </authorList>
    </citation>
    <scope>NUCLEOTIDE SEQUENCE</scope>
</reference>
<keyword evidence="1 3" id="KW-0547">Nucleotide-binding</keyword>
<keyword evidence="5" id="KW-0812">Transmembrane</keyword>
<protein>
    <recommendedName>
        <fullName evidence="6">Protein kinase domain-containing protein</fullName>
    </recommendedName>
</protein>
<feature type="binding site" evidence="3">
    <location>
        <position position="94"/>
    </location>
    <ligand>
        <name>ATP</name>
        <dbReference type="ChEBI" id="CHEBI:30616"/>
    </ligand>
</feature>
<evidence type="ECO:0000256" key="5">
    <source>
        <dbReference type="SAM" id="Phobius"/>
    </source>
</evidence>
<dbReference type="EMBL" id="BQKI01000071">
    <property type="protein sequence ID" value="GJN14536.1"/>
    <property type="molecule type" value="Genomic_DNA"/>
</dbReference>
<dbReference type="PROSITE" id="PS00107">
    <property type="entry name" value="PROTEIN_KINASE_ATP"/>
    <property type="match status" value="1"/>
</dbReference>
<comment type="caution">
    <text evidence="7">The sequence shown here is derived from an EMBL/GenBank/DDBJ whole genome shotgun (WGS) entry which is preliminary data.</text>
</comment>
<organism evidence="7 8">
    <name type="scientific">Eleusine coracana subsp. coracana</name>
    <dbReference type="NCBI Taxonomy" id="191504"/>
    <lineage>
        <taxon>Eukaryota</taxon>
        <taxon>Viridiplantae</taxon>
        <taxon>Streptophyta</taxon>
        <taxon>Embryophyta</taxon>
        <taxon>Tracheophyta</taxon>
        <taxon>Spermatophyta</taxon>
        <taxon>Magnoliopsida</taxon>
        <taxon>Liliopsida</taxon>
        <taxon>Poales</taxon>
        <taxon>Poaceae</taxon>
        <taxon>PACMAD clade</taxon>
        <taxon>Chloridoideae</taxon>
        <taxon>Cynodonteae</taxon>
        <taxon>Eleusininae</taxon>
        <taxon>Eleusine</taxon>
    </lineage>
</organism>
<dbReference type="Pfam" id="PF00069">
    <property type="entry name" value="Pkinase"/>
    <property type="match status" value="1"/>
</dbReference>
<feature type="region of interest" description="Disordered" evidence="4">
    <location>
        <begin position="382"/>
        <end position="405"/>
    </location>
</feature>
<dbReference type="GO" id="GO:0004672">
    <property type="term" value="F:protein kinase activity"/>
    <property type="evidence" value="ECO:0007669"/>
    <property type="project" value="InterPro"/>
</dbReference>
<dbReference type="GO" id="GO:0005524">
    <property type="term" value="F:ATP binding"/>
    <property type="evidence" value="ECO:0007669"/>
    <property type="project" value="UniProtKB-UniRule"/>
</dbReference>
<gene>
    <name evidence="7" type="primary">gb01377</name>
    <name evidence="7" type="ORF">PR202_gb01377</name>
</gene>
<proteinExistence type="predicted"/>
<feature type="domain" description="Protein kinase" evidence="6">
    <location>
        <begin position="65"/>
        <end position="380"/>
    </location>
</feature>
<sequence>MASVSALLPALCKKIRGVAEPGTDMELRRVSMACIFVAMHNLGHARKTTNKRRKSITPVSTSQFLDNEYPLGTGISSKVSEVQHRTSGKTFAMKRLDEQDDDVGEEEDDVCFNLRVLRQACFMAACRGRPSLVRLHAVCIDPADTDRYCLLMENLGLSLHKVLSCMRHYKPFLEHEVRHMMRQILSGAKAMHELGIVHRGINSKNVLVAAIGYIVKIGGFGQATCTSETDVPFLNEVWEEAPELLLQGRGANESELLDSWSIGCLMAELLTGSALFVVKNRENTKEAQFHRLLDVLGVPGKKTMQEMKPRNLELANEVREWRARRPRVGKKKPHNNNYRLRKLVPPEVLSDDGFEVLQGLVTFNPKKRLTAADALQLPWFSDNNGDKTDNSPAAEASQQVSRPVSRPCPFTCWLLLIGLLLLCLVVFVCIGSR</sequence>
<evidence type="ECO:0000259" key="6">
    <source>
        <dbReference type="PROSITE" id="PS50011"/>
    </source>
</evidence>
<keyword evidence="8" id="KW-1185">Reference proteome</keyword>
<evidence type="ECO:0000256" key="4">
    <source>
        <dbReference type="SAM" id="MobiDB-lite"/>
    </source>
</evidence>
<dbReference type="AlphaFoldDB" id="A0AAV5DW46"/>
<keyword evidence="5" id="KW-1133">Transmembrane helix</keyword>
<dbReference type="InterPro" id="IPR017441">
    <property type="entry name" value="Protein_kinase_ATP_BS"/>
</dbReference>
<keyword evidence="5" id="KW-0472">Membrane</keyword>
<evidence type="ECO:0000256" key="2">
    <source>
        <dbReference type="ARBA" id="ARBA00022840"/>
    </source>
</evidence>
<accession>A0AAV5DW46</accession>
<evidence type="ECO:0000256" key="1">
    <source>
        <dbReference type="ARBA" id="ARBA00022741"/>
    </source>
</evidence>
<dbReference type="Gene3D" id="3.30.200.20">
    <property type="entry name" value="Phosphorylase Kinase, domain 1"/>
    <property type="match status" value="1"/>
</dbReference>
<keyword evidence="2 3" id="KW-0067">ATP-binding</keyword>
<reference evidence="7" key="1">
    <citation type="journal article" date="2018" name="DNA Res.">
        <title>Multiple hybrid de novo genome assembly of finger millet, an orphan allotetraploid crop.</title>
        <authorList>
            <person name="Hatakeyama M."/>
            <person name="Aluri S."/>
            <person name="Balachadran M.T."/>
            <person name="Sivarajan S.R."/>
            <person name="Patrignani A."/>
            <person name="Gruter S."/>
            <person name="Poveda L."/>
            <person name="Shimizu-Inatsugi R."/>
            <person name="Baeten J."/>
            <person name="Francoijs K.J."/>
            <person name="Nataraja K.N."/>
            <person name="Reddy Y.A.N."/>
            <person name="Phadnis S."/>
            <person name="Ravikumar R.L."/>
            <person name="Schlapbach R."/>
            <person name="Sreeman S.M."/>
            <person name="Shimizu K.K."/>
        </authorList>
    </citation>
    <scope>NUCLEOTIDE SEQUENCE</scope>
</reference>
<dbReference type="InterPro" id="IPR011009">
    <property type="entry name" value="Kinase-like_dom_sf"/>
</dbReference>
<name>A0AAV5DW46_ELECO</name>
<dbReference type="PROSITE" id="PS50011">
    <property type="entry name" value="PROTEIN_KINASE_DOM"/>
    <property type="match status" value="1"/>
</dbReference>